<keyword evidence="7" id="KW-1185">Reference proteome</keyword>
<dbReference type="AlphaFoldDB" id="A0A917SX71"/>
<evidence type="ECO:0000256" key="2">
    <source>
        <dbReference type="ARBA" id="ARBA00022692"/>
    </source>
</evidence>
<reference evidence="6" key="2">
    <citation type="submission" date="2020-09" db="EMBL/GenBank/DDBJ databases">
        <authorList>
            <person name="Sun Q."/>
            <person name="Zhou Y."/>
        </authorList>
    </citation>
    <scope>NUCLEOTIDE SEQUENCE</scope>
    <source>
        <strain evidence="6">CGMCC 4.7308</strain>
    </source>
</reference>
<keyword evidence="3 5" id="KW-1133">Transmembrane helix</keyword>
<dbReference type="EMBL" id="BMNA01000003">
    <property type="protein sequence ID" value="GGL99329.1"/>
    <property type="molecule type" value="Genomic_DNA"/>
</dbReference>
<dbReference type="InterPro" id="IPR000537">
    <property type="entry name" value="UbiA_prenyltransferase"/>
</dbReference>
<dbReference type="RefSeq" id="WP_188941272.1">
    <property type="nucleotide sequence ID" value="NZ_BMNA01000003.1"/>
</dbReference>
<comment type="caution">
    <text evidence="6">The sequence shown here is derived from an EMBL/GenBank/DDBJ whole genome shotgun (WGS) entry which is preliminary data.</text>
</comment>
<feature type="transmembrane region" description="Helical" evidence="5">
    <location>
        <begin position="262"/>
        <end position="281"/>
    </location>
</feature>
<evidence type="ECO:0000313" key="7">
    <source>
        <dbReference type="Proteomes" id="UP000655208"/>
    </source>
</evidence>
<dbReference type="CDD" id="cd13956">
    <property type="entry name" value="PT_UbiA"/>
    <property type="match status" value="1"/>
</dbReference>
<comment type="subcellular location">
    <subcellularLocation>
        <location evidence="1">Membrane</location>
        <topology evidence="1">Multi-pass membrane protein</topology>
    </subcellularLocation>
</comment>
<sequence length="287" mass="28609">MSQSRTPAVAARRSPVRALLSSCHPVPTAAVTLIATGLAVLAGNPAGRVVLVALAVLAGHLSIGWCNDAVDAARDRAVGRTDKPVAVGAVPERLVRSAAVAGALVCVPLSLALGWPAGVASLLVVACGWAYNLGVKSTVWSAVPFAVAFGALPAVATLALPGHPWPAAWAVVAGALFGVSAHLANVLPDLAADAATGVRGLPHRLGARATAVAAPSLLFVSSLVILFGSGGRSGPVAWTAAAVLAVVAVTGAAHGWRRPAGRWMFTATVVVVLADVALFATSGARLV</sequence>
<dbReference type="Gene3D" id="1.10.357.140">
    <property type="entry name" value="UbiA prenyltransferase"/>
    <property type="match status" value="1"/>
</dbReference>
<dbReference type="Pfam" id="PF01040">
    <property type="entry name" value="UbiA"/>
    <property type="match status" value="1"/>
</dbReference>
<keyword evidence="4 5" id="KW-0472">Membrane</keyword>
<evidence type="ECO:0000313" key="6">
    <source>
        <dbReference type="EMBL" id="GGL99329.1"/>
    </source>
</evidence>
<feature type="transmembrane region" description="Helical" evidence="5">
    <location>
        <begin position="236"/>
        <end position="256"/>
    </location>
</feature>
<feature type="transmembrane region" description="Helical" evidence="5">
    <location>
        <begin position="137"/>
        <end position="160"/>
    </location>
</feature>
<keyword evidence="2 5" id="KW-0812">Transmembrane</keyword>
<dbReference type="InterPro" id="IPR044878">
    <property type="entry name" value="UbiA_sf"/>
</dbReference>
<dbReference type="GO" id="GO:0016020">
    <property type="term" value="C:membrane"/>
    <property type="evidence" value="ECO:0007669"/>
    <property type="project" value="UniProtKB-SubCell"/>
</dbReference>
<feature type="transmembrane region" description="Helical" evidence="5">
    <location>
        <begin position="98"/>
        <end position="131"/>
    </location>
</feature>
<evidence type="ECO:0000256" key="4">
    <source>
        <dbReference type="ARBA" id="ARBA00023136"/>
    </source>
</evidence>
<evidence type="ECO:0000256" key="1">
    <source>
        <dbReference type="ARBA" id="ARBA00004141"/>
    </source>
</evidence>
<reference evidence="6" key="1">
    <citation type="journal article" date="2014" name="Int. J. Syst. Evol. Microbiol.">
        <title>Complete genome sequence of Corynebacterium casei LMG S-19264T (=DSM 44701T), isolated from a smear-ripened cheese.</title>
        <authorList>
            <consortium name="US DOE Joint Genome Institute (JGI-PGF)"/>
            <person name="Walter F."/>
            <person name="Albersmeier A."/>
            <person name="Kalinowski J."/>
            <person name="Ruckert C."/>
        </authorList>
    </citation>
    <scope>NUCLEOTIDE SEQUENCE</scope>
    <source>
        <strain evidence="6">CGMCC 4.7308</strain>
    </source>
</reference>
<organism evidence="6 7">
    <name type="scientific">Nakamurella endophytica</name>
    <dbReference type="NCBI Taxonomy" id="1748367"/>
    <lineage>
        <taxon>Bacteria</taxon>
        <taxon>Bacillati</taxon>
        <taxon>Actinomycetota</taxon>
        <taxon>Actinomycetes</taxon>
        <taxon>Nakamurellales</taxon>
        <taxon>Nakamurellaceae</taxon>
        <taxon>Nakamurella</taxon>
    </lineage>
</organism>
<feature type="transmembrane region" description="Helical" evidence="5">
    <location>
        <begin position="207"/>
        <end position="229"/>
    </location>
</feature>
<evidence type="ECO:0000256" key="3">
    <source>
        <dbReference type="ARBA" id="ARBA00022989"/>
    </source>
</evidence>
<proteinExistence type="predicted"/>
<accession>A0A917SX71</accession>
<protein>
    <submittedName>
        <fullName evidence="6">Membrane protein</fullName>
    </submittedName>
</protein>
<feature type="transmembrane region" description="Helical" evidence="5">
    <location>
        <begin position="167"/>
        <end position="187"/>
    </location>
</feature>
<feature type="transmembrane region" description="Helical" evidence="5">
    <location>
        <begin position="21"/>
        <end position="43"/>
    </location>
</feature>
<evidence type="ECO:0000256" key="5">
    <source>
        <dbReference type="SAM" id="Phobius"/>
    </source>
</evidence>
<gene>
    <name evidence="6" type="ORF">GCM10011594_19130</name>
</gene>
<name>A0A917SX71_9ACTN</name>
<dbReference type="Proteomes" id="UP000655208">
    <property type="component" value="Unassembled WGS sequence"/>
</dbReference>
<dbReference type="GO" id="GO:0016765">
    <property type="term" value="F:transferase activity, transferring alkyl or aryl (other than methyl) groups"/>
    <property type="evidence" value="ECO:0007669"/>
    <property type="project" value="InterPro"/>
</dbReference>